<dbReference type="PANTHER" id="PTHR43586:SF15">
    <property type="entry name" value="BLR3095 PROTEIN"/>
    <property type="match status" value="1"/>
</dbReference>
<dbReference type="InterPro" id="IPR015421">
    <property type="entry name" value="PyrdxlP-dep_Trfase_major"/>
</dbReference>
<dbReference type="Gene3D" id="3.90.1150.10">
    <property type="entry name" value="Aspartate Aminotransferase, domain 1"/>
    <property type="match status" value="1"/>
</dbReference>
<protein>
    <recommendedName>
        <fullName evidence="1">Aminotransferase class V domain-containing protein</fullName>
    </recommendedName>
</protein>
<accession>A0AB34JW01</accession>
<evidence type="ECO:0000313" key="3">
    <source>
        <dbReference type="Proteomes" id="UP001515480"/>
    </source>
</evidence>
<proteinExistence type="predicted"/>
<dbReference type="EMBL" id="JBGBPQ010000004">
    <property type="protein sequence ID" value="KAL1524860.1"/>
    <property type="molecule type" value="Genomic_DNA"/>
</dbReference>
<keyword evidence="3" id="KW-1185">Reference proteome</keyword>
<organism evidence="2 3">
    <name type="scientific">Prymnesium parvum</name>
    <name type="common">Toxic golden alga</name>
    <dbReference type="NCBI Taxonomy" id="97485"/>
    <lineage>
        <taxon>Eukaryota</taxon>
        <taxon>Haptista</taxon>
        <taxon>Haptophyta</taxon>
        <taxon>Prymnesiophyceae</taxon>
        <taxon>Prymnesiales</taxon>
        <taxon>Prymnesiaceae</taxon>
        <taxon>Prymnesium</taxon>
    </lineage>
</organism>
<dbReference type="Pfam" id="PF00266">
    <property type="entry name" value="Aminotran_5"/>
    <property type="match status" value="1"/>
</dbReference>
<dbReference type="PANTHER" id="PTHR43586">
    <property type="entry name" value="CYSTEINE DESULFURASE"/>
    <property type="match status" value="1"/>
</dbReference>
<dbReference type="SUPFAM" id="SSF53383">
    <property type="entry name" value="PLP-dependent transferases"/>
    <property type="match status" value="1"/>
</dbReference>
<dbReference type="InterPro" id="IPR015424">
    <property type="entry name" value="PyrdxlP-dep_Trfase"/>
</dbReference>
<reference evidence="2 3" key="1">
    <citation type="journal article" date="2024" name="Science">
        <title>Giant polyketide synthase enzymes in the biosynthesis of giant marine polyether toxins.</title>
        <authorList>
            <person name="Fallon T.R."/>
            <person name="Shende V.V."/>
            <person name="Wierzbicki I.H."/>
            <person name="Pendleton A.L."/>
            <person name="Watervoot N.F."/>
            <person name="Auber R.P."/>
            <person name="Gonzalez D.J."/>
            <person name="Wisecaver J.H."/>
            <person name="Moore B.S."/>
        </authorList>
    </citation>
    <scope>NUCLEOTIDE SEQUENCE [LARGE SCALE GENOMIC DNA]</scope>
    <source>
        <strain evidence="2 3">12B1</strain>
    </source>
</reference>
<name>A0AB34JW01_PRYPA</name>
<evidence type="ECO:0000313" key="2">
    <source>
        <dbReference type="EMBL" id="KAL1524860.1"/>
    </source>
</evidence>
<dbReference type="InterPro" id="IPR000192">
    <property type="entry name" value="Aminotrans_V_dom"/>
</dbReference>
<comment type="caution">
    <text evidence="2">The sequence shown here is derived from an EMBL/GenBank/DDBJ whole genome shotgun (WGS) entry which is preliminary data.</text>
</comment>
<gene>
    <name evidence="2" type="ORF">AB1Y20_019740</name>
</gene>
<feature type="domain" description="Aminotransferase class V" evidence="1">
    <location>
        <begin position="23"/>
        <end position="243"/>
    </location>
</feature>
<dbReference type="AlphaFoldDB" id="A0AB34JW01"/>
<dbReference type="Proteomes" id="UP001515480">
    <property type="component" value="Unassembled WGS sequence"/>
</dbReference>
<sequence length="408" mass="43753">MEPEEAEALGLQVFGELRREVVWLNGAARSALPSRTLEVGEEALRRKAHTPWDIGDTSAVADDVRALFAALLGEGARAEDVFLTPSCSYAISLAARNLRARLTGERRRVLVLQDQMHSNVLPWQALCDEEGGELLVVPRPADYDWAAAVVAALERGGVAVCAVAPCHWCDGSVVDLEAIGAACRMHDVALVVDGTQWIGAAPPIDAVRIGACFVACSVHKWLLSPYGCCLCFASPPFWRAASPLEHHDRNREGAQHVECLPMDPSGRYPAAFMHGARRLDSGGRPSYILLPMLRESLQLLAGPLAAPRLSAALRRHTSHVAARAAALGFDVPPRHAPHIVGLRPAAGMPSAEAIVDSLARRPTPVLVSARLGAVRVSPHLWSTRRDVELLLEGLAEAVAAEAGAHSRL</sequence>
<dbReference type="Gene3D" id="3.40.640.10">
    <property type="entry name" value="Type I PLP-dependent aspartate aminotransferase-like (Major domain)"/>
    <property type="match status" value="1"/>
</dbReference>
<dbReference type="InterPro" id="IPR015422">
    <property type="entry name" value="PyrdxlP-dep_Trfase_small"/>
</dbReference>
<evidence type="ECO:0000259" key="1">
    <source>
        <dbReference type="Pfam" id="PF00266"/>
    </source>
</evidence>